<dbReference type="PROSITE" id="PS51257">
    <property type="entry name" value="PROKAR_LIPOPROTEIN"/>
    <property type="match status" value="1"/>
</dbReference>
<evidence type="ECO:0000313" key="1">
    <source>
        <dbReference type="EMBL" id="SFS66378.1"/>
    </source>
</evidence>
<reference evidence="1 2" key="1">
    <citation type="submission" date="2016-10" db="EMBL/GenBank/DDBJ databases">
        <authorList>
            <person name="de Groot N.N."/>
        </authorList>
    </citation>
    <scope>NUCLEOTIDE SEQUENCE [LARGE SCALE GENOMIC DNA]</scope>
    <source>
        <strain evidence="1 2">CGMCC 1.6114</strain>
    </source>
</reference>
<dbReference type="AlphaFoldDB" id="A0A1I6RPK7"/>
<name>A0A1I6RPK7_9FLAO</name>
<dbReference type="RefSeq" id="WP_139226627.1">
    <property type="nucleotide sequence ID" value="NZ_FPAG01000003.1"/>
</dbReference>
<protein>
    <recommendedName>
        <fullName evidence="3">DUF5007 domain-containing protein</fullName>
    </recommendedName>
</protein>
<proteinExistence type="predicted"/>
<dbReference type="EMBL" id="FPAG01000003">
    <property type="protein sequence ID" value="SFS66378.1"/>
    <property type="molecule type" value="Genomic_DNA"/>
</dbReference>
<evidence type="ECO:0000313" key="2">
    <source>
        <dbReference type="Proteomes" id="UP000183209"/>
    </source>
</evidence>
<organism evidence="1 2">
    <name type="scientific">Zhouia amylolytica</name>
    <dbReference type="NCBI Taxonomy" id="376730"/>
    <lineage>
        <taxon>Bacteria</taxon>
        <taxon>Pseudomonadati</taxon>
        <taxon>Bacteroidota</taxon>
        <taxon>Flavobacteriia</taxon>
        <taxon>Flavobacteriales</taxon>
        <taxon>Flavobacteriaceae</taxon>
        <taxon>Zhouia</taxon>
    </lineage>
</organism>
<gene>
    <name evidence="1" type="ORF">SAMN04487906_1201</name>
</gene>
<accession>A0A1I6RPK7</accession>
<sequence length="361" mass="40555">MKNLIYICLAVLFGFMACQPPEVGYLSDDIHALEDTIFVPRGVFTKSAPPAIEGSTYPLHWEITGITDGQGNFTDALFEEHEILTWKEGFNPDTDTTLALVEEKLELTNQPSILINSVSGEFAFTQATRMVTDNDIYHLNVKASNMRGERQLDDFVVAKLGPFQPVEFPVEMRSRLQLGKVDGGYDIGYTSKIVNGEDENIPSVLDGTHPYINITKISDEPSLGIKVKMVITDSYDNPLDPEKVVFYPSGAGYLQNYHDNSIETTTDAEATYFELPAPPFPQYGRTYSGNNSYLMYYLTSGDAFTVDQEAFEADNGVQDWTPYTDPDTGEIMNRAYIRWGIKINDSGTWEIKMRIPYTKVK</sequence>
<dbReference type="OrthoDB" id="1315627at2"/>
<dbReference type="Proteomes" id="UP000183209">
    <property type="component" value="Unassembled WGS sequence"/>
</dbReference>
<evidence type="ECO:0008006" key="3">
    <source>
        <dbReference type="Google" id="ProtNLM"/>
    </source>
</evidence>